<feature type="signal peptide" evidence="1">
    <location>
        <begin position="1"/>
        <end position="25"/>
    </location>
</feature>
<evidence type="ECO:0000313" key="2">
    <source>
        <dbReference type="EMBL" id="JAH00612.1"/>
    </source>
</evidence>
<dbReference type="AlphaFoldDB" id="A0A0E9P8L3"/>
<protein>
    <submittedName>
        <fullName evidence="2">Uncharacterized protein</fullName>
    </submittedName>
</protein>
<keyword evidence="1" id="KW-0732">Signal</keyword>
<evidence type="ECO:0000256" key="1">
    <source>
        <dbReference type="SAM" id="SignalP"/>
    </source>
</evidence>
<feature type="chain" id="PRO_5002430779" evidence="1">
    <location>
        <begin position="26"/>
        <end position="52"/>
    </location>
</feature>
<dbReference type="EMBL" id="GBXM01107965">
    <property type="protein sequence ID" value="JAH00612.1"/>
    <property type="molecule type" value="Transcribed_RNA"/>
</dbReference>
<name>A0A0E9P8L3_ANGAN</name>
<reference evidence="2" key="1">
    <citation type="submission" date="2014-11" db="EMBL/GenBank/DDBJ databases">
        <authorList>
            <person name="Amaro Gonzalez C."/>
        </authorList>
    </citation>
    <scope>NUCLEOTIDE SEQUENCE</scope>
</reference>
<reference evidence="2" key="2">
    <citation type="journal article" date="2015" name="Fish Shellfish Immunol.">
        <title>Early steps in the European eel (Anguilla anguilla)-Vibrio vulnificus interaction in the gills: Role of the RtxA13 toxin.</title>
        <authorList>
            <person name="Callol A."/>
            <person name="Pajuelo D."/>
            <person name="Ebbesson L."/>
            <person name="Teles M."/>
            <person name="MacKenzie S."/>
            <person name="Amaro C."/>
        </authorList>
    </citation>
    <scope>NUCLEOTIDE SEQUENCE</scope>
</reference>
<organism evidence="2">
    <name type="scientific">Anguilla anguilla</name>
    <name type="common">European freshwater eel</name>
    <name type="synonym">Muraena anguilla</name>
    <dbReference type="NCBI Taxonomy" id="7936"/>
    <lineage>
        <taxon>Eukaryota</taxon>
        <taxon>Metazoa</taxon>
        <taxon>Chordata</taxon>
        <taxon>Craniata</taxon>
        <taxon>Vertebrata</taxon>
        <taxon>Euteleostomi</taxon>
        <taxon>Actinopterygii</taxon>
        <taxon>Neopterygii</taxon>
        <taxon>Teleostei</taxon>
        <taxon>Anguilliformes</taxon>
        <taxon>Anguillidae</taxon>
        <taxon>Anguilla</taxon>
    </lineage>
</organism>
<sequence>MHIIPFLPLQIIALSICFGSPLTLASRINGAQLLDCTWLPNVAKAFQLFLNF</sequence>
<accession>A0A0E9P8L3</accession>
<proteinExistence type="predicted"/>